<accession>A0A347UI34</accession>
<dbReference type="Proteomes" id="UP000261704">
    <property type="component" value="Chromosome"/>
</dbReference>
<keyword evidence="4" id="KW-0408">Iron</keyword>
<dbReference type="SUPFAM" id="SSF46458">
    <property type="entry name" value="Globin-like"/>
    <property type="match status" value="1"/>
</dbReference>
<evidence type="ECO:0000256" key="3">
    <source>
        <dbReference type="ARBA" id="ARBA00022723"/>
    </source>
</evidence>
<dbReference type="AlphaFoldDB" id="A0A347UI34"/>
<proteinExistence type="predicted"/>
<dbReference type="GO" id="GO:0020037">
    <property type="term" value="F:heme binding"/>
    <property type="evidence" value="ECO:0007669"/>
    <property type="project" value="InterPro"/>
</dbReference>
<reference evidence="5 6" key="1">
    <citation type="submission" date="2018-09" db="EMBL/GenBank/DDBJ databases">
        <title>Profundibacter amoris BAR1 gen. nov., sp. nov., a new member of the Roseobacter clade isolated at Lokis Castle Vent Field on the Arctic Mid-Oceanic Ridge.</title>
        <authorList>
            <person name="Le Moine Bauer S."/>
            <person name="Sjoeberg A.G."/>
            <person name="L'Haridon S."/>
            <person name="Stokke R."/>
            <person name="Roalkvam I."/>
            <person name="Steen I.H."/>
            <person name="Dahle H."/>
        </authorList>
    </citation>
    <scope>NUCLEOTIDE SEQUENCE [LARGE SCALE GENOMIC DNA]</scope>
    <source>
        <strain evidence="5 6">BAR1</strain>
    </source>
</reference>
<dbReference type="Pfam" id="PF01152">
    <property type="entry name" value="Bac_globin"/>
    <property type="match status" value="1"/>
</dbReference>
<dbReference type="InterPro" id="IPR009050">
    <property type="entry name" value="Globin-like_sf"/>
</dbReference>
<dbReference type="InterPro" id="IPR001486">
    <property type="entry name" value="Hemoglobin_trunc"/>
</dbReference>
<evidence type="ECO:0000256" key="2">
    <source>
        <dbReference type="ARBA" id="ARBA00022617"/>
    </source>
</evidence>
<gene>
    <name evidence="5" type="ORF">BAR1_11630</name>
</gene>
<dbReference type="Gene3D" id="1.10.490.10">
    <property type="entry name" value="Globins"/>
    <property type="match status" value="1"/>
</dbReference>
<evidence type="ECO:0000256" key="4">
    <source>
        <dbReference type="ARBA" id="ARBA00023004"/>
    </source>
</evidence>
<dbReference type="CDD" id="cd08916">
    <property type="entry name" value="TrHb3_P"/>
    <property type="match status" value="1"/>
</dbReference>
<keyword evidence="3" id="KW-0479">Metal-binding</keyword>
<keyword evidence="2" id="KW-0349">Heme</keyword>
<dbReference type="GO" id="GO:0046872">
    <property type="term" value="F:metal ion binding"/>
    <property type="evidence" value="ECO:0007669"/>
    <property type="project" value="UniProtKB-KW"/>
</dbReference>
<dbReference type="InterPro" id="IPR012292">
    <property type="entry name" value="Globin/Proto"/>
</dbReference>
<organism evidence="5 6">
    <name type="scientific">Profundibacter amoris</name>
    <dbReference type="NCBI Taxonomy" id="2171755"/>
    <lineage>
        <taxon>Bacteria</taxon>
        <taxon>Pseudomonadati</taxon>
        <taxon>Pseudomonadota</taxon>
        <taxon>Alphaproteobacteria</taxon>
        <taxon>Rhodobacterales</taxon>
        <taxon>Paracoccaceae</taxon>
        <taxon>Profundibacter</taxon>
    </lineage>
</organism>
<keyword evidence="6" id="KW-1185">Reference proteome</keyword>
<keyword evidence="1" id="KW-0813">Transport</keyword>
<protein>
    <submittedName>
        <fullName evidence="5">Group III truncated hemoglobin</fullName>
    </submittedName>
</protein>
<dbReference type="RefSeq" id="WP_118943167.1">
    <property type="nucleotide sequence ID" value="NZ_CP032125.1"/>
</dbReference>
<dbReference type="KEGG" id="pamo:BAR1_11630"/>
<dbReference type="EMBL" id="CP032125">
    <property type="protein sequence ID" value="AXX98512.1"/>
    <property type="molecule type" value="Genomic_DNA"/>
</dbReference>
<evidence type="ECO:0000256" key="1">
    <source>
        <dbReference type="ARBA" id="ARBA00022448"/>
    </source>
</evidence>
<evidence type="ECO:0000313" key="6">
    <source>
        <dbReference type="Proteomes" id="UP000261704"/>
    </source>
</evidence>
<name>A0A347UI34_9RHOB</name>
<sequence length="135" mass="15500">MNTMPPRFPITPEQIELVMTHFYANVRKDPVLGPIFNGHVKNWPEHEAKIARFWRNAILFERSYDGNPMMAHMRAGDVRAEHFDIWLALFDKVLEENLPAETAAAWSALVHRIGRGLRMGVQDVQKPTDEVPILG</sequence>
<dbReference type="OrthoDB" id="25954at2"/>
<evidence type="ECO:0000313" key="5">
    <source>
        <dbReference type="EMBL" id="AXX98512.1"/>
    </source>
</evidence>
<dbReference type="GO" id="GO:0019825">
    <property type="term" value="F:oxygen binding"/>
    <property type="evidence" value="ECO:0007669"/>
    <property type="project" value="InterPro"/>
</dbReference>